<evidence type="ECO:0000313" key="18">
    <source>
        <dbReference type="EMBL" id="CAH3126580.1"/>
    </source>
</evidence>
<keyword evidence="10" id="KW-0249">Electron transport</keyword>
<keyword evidence="7" id="KW-0479">Metal-binding</keyword>
<evidence type="ECO:0000256" key="11">
    <source>
        <dbReference type="ARBA" id="ARBA00022989"/>
    </source>
</evidence>
<organism evidence="18 19">
    <name type="scientific">Pocillopora meandrina</name>
    <dbReference type="NCBI Taxonomy" id="46732"/>
    <lineage>
        <taxon>Eukaryota</taxon>
        <taxon>Metazoa</taxon>
        <taxon>Cnidaria</taxon>
        <taxon>Anthozoa</taxon>
        <taxon>Hexacorallia</taxon>
        <taxon>Scleractinia</taxon>
        <taxon>Astrocoeniina</taxon>
        <taxon>Pocilloporidae</taxon>
        <taxon>Pocillopora</taxon>
    </lineage>
</organism>
<keyword evidence="6 17" id="KW-0812">Transmembrane</keyword>
<evidence type="ECO:0000256" key="15">
    <source>
        <dbReference type="ARBA" id="ARBA00023136"/>
    </source>
</evidence>
<keyword evidence="8" id="KW-0999">Mitochondrion inner membrane</keyword>
<evidence type="ECO:0008006" key="20">
    <source>
        <dbReference type="Google" id="ProtNLM"/>
    </source>
</evidence>
<comment type="cofactor">
    <cofactor evidence="1">
        <name>Fe cation</name>
        <dbReference type="ChEBI" id="CHEBI:24875"/>
    </cofactor>
</comment>
<keyword evidence="5" id="KW-0679">Respiratory chain</keyword>
<evidence type="ECO:0000256" key="10">
    <source>
        <dbReference type="ARBA" id="ARBA00022982"/>
    </source>
</evidence>
<evidence type="ECO:0000256" key="1">
    <source>
        <dbReference type="ARBA" id="ARBA00001962"/>
    </source>
</evidence>
<evidence type="ECO:0000256" key="12">
    <source>
        <dbReference type="ARBA" id="ARBA00023002"/>
    </source>
</evidence>
<evidence type="ECO:0000256" key="4">
    <source>
        <dbReference type="ARBA" id="ARBA00022448"/>
    </source>
</evidence>
<dbReference type="CDD" id="cd01053">
    <property type="entry name" value="AOX"/>
    <property type="match status" value="1"/>
</dbReference>
<dbReference type="Gene3D" id="1.20.1260.140">
    <property type="entry name" value="Alternative oxidase"/>
    <property type="match status" value="1"/>
</dbReference>
<evidence type="ECO:0000256" key="9">
    <source>
        <dbReference type="ARBA" id="ARBA00022946"/>
    </source>
</evidence>
<dbReference type="GO" id="GO:0005743">
    <property type="term" value="C:mitochondrial inner membrane"/>
    <property type="evidence" value="ECO:0007669"/>
    <property type="project" value="UniProtKB-SubCell"/>
</dbReference>
<keyword evidence="19" id="KW-1185">Reference proteome</keyword>
<dbReference type="GO" id="GO:0010230">
    <property type="term" value="P:alternative respiration"/>
    <property type="evidence" value="ECO:0007669"/>
    <property type="project" value="TreeGrafter"/>
</dbReference>
<dbReference type="FunFam" id="1.20.1260.140:FF:000002">
    <property type="entry name" value="Alternative oxidase"/>
    <property type="match status" value="1"/>
</dbReference>
<comment type="subcellular location">
    <subcellularLocation>
        <location evidence="2">Mitochondrion inner membrane</location>
    </subcellularLocation>
</comment>
<keyword evidence="13" id="KW-0408">Iron</keyword>
<sequence>MLPTRTRQFFSPTILFALKSSLNRCILPGFGALQDGGLLLETPLSNSCTVRLLSTTGVSRQKDLKHFKAGAEKRDSVDDDRTRGNEIYRMPHPIWSEQEVNTVEVTHQETKTKVDKIAYGCVQFLRIAFDIVSLYKVGKMTENKWLNRIIMLETVAGVPGMIAAMARHFDSLRKLTRDHGWIHTLLEEAENERMHLMTALELKQPGALFRGVILLAQGVFVNCFFVAYILSPRFCHRFVGYLEEEAVKTYTYCLKCIDDGTLPVWSTRPAPSLAINYWRLKEDAVMRDVILAIRADEAHHRVVNHTLSSIHLNEKNPFSPGQKKL</sequence>
<dbReference type="GO" id="GO:0009916">
    <property type="term" value="F:alternative oxidase activity"/>
    <property type="evidence" value="ECO:0007669"/>
    <property type="project" value="InterPro"/>
</dbReference>
<dbReference type="AlphaFoldDB" id="A0AAU9WUP0"/>
<evidence type="ECO:0000256" key="17">
    <source>
        <dbReference type="SAM" id="Phobius"/>
    </source>
</evidence>
<keyword evidence="12" id="KW-0560">Oxidoreductase</keyword>
<keyword evidence="14" id="KW-0496">Mitochondrion</keyword>
<dbReference type="PANTHER" id="PTHR31803">
    <property type="entry name" value="ALTERNATIVE OXIDASE"/>
    <property type="match status" value="1"/>
</dbReference>
<dbReference type="Proteomes" id="UP001159428">
    <property type="component" value="Unassembled WGS sequence"/>
</dbReference>
<dbReference type="PANTHER" id="PTHR31803:SF3">
    <property type="entry name" value="ALTERNATIVE OXIDASE"/>
    <property type="match status" value="1"/>
</dbReference>
<name>A0AAU9WUP0_9CNID</name>
<gene>
    <name evidence="18" type="ORF">PMEA_00012752</name>
</gene>
<evidence type="ECO:0000256" key="2">
    <source>
        <dbReference type="ARBA" id="ARBA00004273"/>
    </source>
</evidence>
<keyword evidence="11 17" id="KW-1133">Transmembrane helix</keyword>
<keyword evidence="4" id="KW-0813">Transport</keyword>
<dbReference type="GO" id="GO:0046872">
    <property type="term" value="F:metal ion binding"/>
    <property type="evidence" value="ECO:0007669"/>
    <property type="project" value="UniProtKB-KW"/>
</dbReference>
<proteinExistence type="inferred from homology"/>
<evidence type="ECO:0000256" key="16">
    <source>
        <dbReference type="ARBA" id="ARBA00025285"/>
    </source>
</evidence>
<dbReference type="Pfam" id="PF01786">
    <property type="entry name" value="AOX"/>
    <property type="match status" value="1"/>
</dbReference>
<accession>A0AAU9WUP0</accession>
<feature type="transmembrane region" description="Helical" evidence="17">
    <location>
        <begin position="145"/>
        <end position="166"/>
    </location>
</feature>
<evidence type="ECO:0000313" key="19">
    <source>
        <dbReference type="Proteomes" id="UP001159428"/>
    </source>
</evidence>
<dbReference type="InterPro" id="IPR038659">
    <property type="entry name" value="AOX_sf"/>
</dbReference>
<evidence type="ECO:0000256" key="13">
    <source>
        <dbReference type="ARBA" id="ARBA00023004"/>
    </source>
</evidence>
<evidence type="ECO:0000256" key="5">
    <source>
        <dbReference type="ARBA" id="ARBA00022660"/>
    </source>
</evidence>
<evidence type="ECO:0000256" key="3">
    <source>
        <dbReference type="ARBA" id="ARBA00008388"/>
    </source>
</evidence>
<evidence type="ECO:0000256" key="8">
    <source>
        <dbReference type="ARBA" id="ARBA00022792"/>
    </source>
</evidence>
<keyword evidence="15 17" id="KW-0472">Membrane</keyword>
<comment type="caution">
    <text evidence="18">The sequence shown here is derived from an EMBL/GenBank/DDBJ whole genome shotgun (WGS) entry which is preliminary data.</text>
</comment>
<dbReference type="EMBL" id="CALNXJ010000022">
    <property type="protein sequence ID" value="CAH3126580.1"/>
    <property type="molecule type" value="Genomic_DNA"/>
</dbReference>
<evidence type="ECO:0000256" key="6">
    <source>
        <dbReference type="ARBA" id="ARBA00022692"/>
    </source>
</evidence>
<evidence type="ECO:0000256" key="14">
    <source>
        <dbReference type="ARBA" id="ARBA00023128"/>
    </source>
</evidence>
<keyword evidence="9" id="KW-0809">Transit peptide</keyword>
<comment type="function">
    <text evidence="16">Catalyzes cyanide-resistant oxygen consumption. May increase respiration when the cytochrome respiratory pathway is restricted, or in response to low temperatures.</text>
</comment>
<protein>
    <recommendedName>
        <fullName evidence="20">Alternative oxidase</fullName>
    </recommendedName>
</protein>
<reference evidence="18 19" key="1">
    <citation type="submission" date="2022-05" db="EMBL/GenBank/DDBJ databases">
        <authorList>
            <consortium name="Genoscope - CEA"/>
            <person name="William W."/>
        </authorList>
    </citation>
    <scope>NUCLEOTIDE SEQUENCE [LARGE SCALE GENOMIC DNA]</scope>
</reference>
<feature type="transmembrane region" description="Helical" evidence="17">
    <location>
        <begin position="207"/>
        <end position="230"/>
    </location>
</feature>
<comment type="similarity">
    <text evidence="3">Belongs to the alternative oxidase family.</text>
</comment>
<evidence type="ECO:0000256" key="7">
    <source>
        <dbReference type="ARBA" id="ARBA00022723"/>
    </source>
</evidence>
<dbReference type="InterPro" id="IPR002680">
    <property type="entry name" value="AOX"/>
</dbReference>